<keyword evidence="3" id="KW-1185">Reference proteome</keyword>
<dbReference type="Proteomes" id="UP001437256">
    <property type="component" value="Unassembled WGS sequence"/>
</dbReference>
<feature type="compositionally biased region" description="Basic and acidic residues" evidence="1">
    <location>
        <begin position="64"/>
        <end position="84"/>
    </location>
</feature>
<protein>
    <submittedName>
        <fullName evidence="2">Uncharacterized protein</fullName>
    </submittedName>
</protein>
<feature type="compositionally biased region" description="Low complexity" evidence="1">
    <location>
        <begin position="216"/>
        <end position="229"/>
    </location>
</feature>
<feature type="region of interest" description="Disordered" evidence="1">
    <location>
        <begin position="108"/>
        <end position="155"/>
    </location>
</feature>
<evidence type="ECO:0000313" key="3">
    <source>
        <dbReference type="Proteomes" id="UP001437256"/>
    </source>
</evidence>
<feature type="region of interest" description="Disordered" evidence="1">
    <location>
        <begin position="460"/>
        <end position="522"/>
    </location>
</feature>
<name>A0ABR2ZXZ1_9AGAR</name>
<feature type="compositionally biased region" description="Polar residues" evidence="1">
    <location>
        <begin position="254"/>
        <end position="279"/>
    </location>
</feature>
<evidence type="ECO:0000256" key="1">
    <source>
        <dbReference type="SAM" id="MobiDB-lite"/>
    </source>
</evidence>
<feature type="compositionally biased region" description="Low complexity" evidence="1">
    <location>
        <begin position="465"/>
        <end position="476"/>
    </location>
</feature>
<accession>A0ABR2ZXZ1</accession>
<feature type="region of interest" description="Disordered" evidence="1">
    <location>
        <begin position="167"/>
        <end position="286"/>
    </location>
</feature>
<sequence>MFDQLMHISQPSSSKLPLGETAQSLPAYDSIPESDIADHYYDNLLAHEQETLSFDLPDAPPPRPDSRLDFNPAEKREEEVEEPHMSILGPRPLRFEWTKSLFQKIGIRRSSHEKSANTNLPSPETEPSPSSSRTAHLHTSRSPPHSSLQPPPEHDILFDDVTFAFCFSDEDDETDDETSDEESELDLDNLSLSDFDLQESDGQVPSSVVGMAVERSLSTPTSPDTSLPTEALDDSSMVPSLSDEPHPVKPRFSYQPSPLSPKSFSGSRSQTTSPQPQRHNYQHRGHSRHALRHLKWFWATREEEWAQYENATRAYGGISTSPELPSSSYVSQFSGLFASARTTKPNHRRSASAPCSPVPSMPPMTVHPRWGDLSGLRDPWCVHMDRYFVEVPMWRIRKSLWTADLHVLSMVHQRLREDAEDSASSTDDEDEDTESLMQMSMLTGLSDDSDLTLVDSDCEGDVVTASPNSNESESASGKQKEKTLDQDGNEAEQEYYEDIDLDEPSTSSYGGPSASSSSSSCRYTLSSSKSSLTSCFDTPSVLPSQPALSFHPPYAPPSPSAPFAGKLEHSWATNWYQRSQLLLQLLTREQESRDNSFSGLTFEADTEIKGQRSTSTVEDVTNASSSFDSQMQSSLRAVSV</sequence>
<feature type="compositionally biased region" description="Low complexity" evidence="1">
    <location>
        <begin position="624"/>
        <end position="634"/>
    </location>
</feature>
<feature type="compositionally biased region" description="Acidic residues" evidence="1">
    <location>
        <begin position="168"/>
        <end position="187"/>
    </location>
</feature>
<gene>
    <name evidence="2" type="ORF">AAF712_006395</name>
</gene>
<feature type="compositionally biased region" description="Low complexity" evidence="1">
    <location>
        <begin position="504"/>
        <end position="522"/>
    </location>
</feature>
<evidence type="ECO:0000313" key="2">
    <source>
        <dbReference type="EMBL" id="KAL0066591.1"/>
    </source>
</evidence>
<organism evidence="2 3">
    <name type="scientific">Marasmius tenuissimus</name>
    <dbReference type="NCBI Taxonomy" id="585030"/>
    <lineage>
        <taxon>Eukaryota</taxon>
        <taxon>Fungi</taxon>
        <taxon>Dikarya</taxon>
        <taxon>Basidiomycota</taxon>
        <taxon>Agaricomycotina</taxon>
        <taxon>Agaricomycetes</taxon>
        <taxon>Agaricomycetidae</taxon>
        <taxon>Agaricales</taxon>
        <taxon>Marasmiineae</taxon>
        <taxon>Marasmiaceae</taxon>
        <taxon>Marasmius</taxon>
    </lineage>
</organism>
<feature type="region of interest" description="Disordered" evidence="1">
    <location>
        <begin position="1"/>
        <end position="21"/>
    </location>
</feature>
<feature type="region of interest" description="Disordered" evidence="1">
    <location>
        <begin position="342"/>
        <end position="364"/>
    </location>
</feature>
<feature type="compositionally biased region" description="Polar residues" evidence="1">
    <location>
        <begin position="611"/>
        <end position="623"/>
    </location>
</feature>
<dbReference type="EMBL" id="JBBXMP010000034">
    <property type="protein sequence ID" value="KAL0066591.1"/>
    <property type="molecule type" value="Genomic_DNA"/>
</dbReference>
<feature type="compositionally biased region" description="Low complexity" evidence="1">
    <location>
        <begin position="121"/>
        <end position="132"/>
    </location>
</feature>
<proteinExistence type="predicted"/>
<feature type="region of interest" description="Disordered" evidence="1">
    <location>
        <begin position="51"/>
        <end position="87"/>
    </location>
</feature>
<reference evidence="2 3" key="1">
    <citation type="submission" date="2024-05" db="EMBL/GenBank/DDBJ databases">
        <title>A draft genome resource for the thread blight pathogen Marasmius tenuissimus strain MS-2.</title>
        <authorList>
            <person name="Yulfo-Soto G.E."/>
            <person name="Baruah I.K."/>
            <person name="Amoako-Attah I."/>
            <person name="Bukari Y."/>
            <person name="Meinhardt L.W."/>
            <person name="Bailey B.A."/>
            <person name="Cohen S.P."/>
        </authorList>
    </citation>
    <scope>NUCLEOTIDE SEQUENCE [LARGE SCALE GENOMIC DNA]</scope>
    <source>
        <strain evidence="2 3">MS-2</strain>
    </source>
</reference>
<feature type="compositionally biased region" description="Acidic residues" evidence="1">
    <location>
        <begin position="487"/>
        <end position="503"/>
    </location>
</feature>
<feature type="region of interest" description="Disordered" evidence="1">
    <location>
        <begin position="596"/>
        <end position="640"/>
    </location>
</feature>
<comment type="caution">
    <text evidence="2">The sequence shown here is derived from an EMBL/GenBank/DDBJ whole genome shotgun (WGS) entry which is preliminary data.</text>
</comment>